<dbReference type="PANTHER" id="PTHR22849:SF6">
    <property type="entry name" value="U-BOX DOMAIN-CONTAINING PROTEIN"/>
    <property type="match status" value="1"/>
</dbReference>
<evidence type="ECO:0000313" key="7">
    <source>
        <dbReference type="EMBL" id="KAJ7966502.1"/>
    </source>
</evidence>
<dbReference type="KEGG" id="qsa:O6P43_015965"/>
<dbReference type="CDD" id="cd16664">
    <property type="entry name" value="RING-Ubox_PUB"/>
    <property type="match status" value="1"/>
</dbReference>
<dbReference type="InterPro" id="IPR045210">
    <property type="entry name" value="RING-Ubox_PUB"/>
</dbReference>
<dbReference type="PROSITE" id="PS51698">
    <property type="entry name" value="U_BOX"/>
    <property type="match status" value="1"/>
</dbReference>
<protein>
    <recommendedName>
        <fullName evidence="5 6">U-box domain-containing protein</fullName>
        <ecNumber evidence="5">2.3.2.27</ecNumber>
    </recommendedName>
    <alternativeName>
        <fullName evidence="5">RING-type E3 ubiquitin transferase PUB</fullName>
    </alternativeName>
</protein>
<dbReference type="Proteomes" id="UP001163823">
    <property type="component" value="Chromosome 6"/>
</dbReference>
<dbReference type="Gene3D" id="3.30.40.10">
    <property type="entry name" value="Zinc/RING finger domain, C3HC4 (zinc finger)"/>
    <property type="match status" value="1"/>
</dbReference>
<dbReference type="SUPFAM" id="SSF48371">
    <property type="entry name" value="ARM repeat"/>
    <property type="match status" value="1"/>
</dbReference>
<dbReference type="EMBL" id="JARAOO010000006">
    <property type="protein sequence ID" value="KAJ7966503.1"/>
    <property type="molecule type" value="Genomic_DNA"/>
</dbReference>
<sequence>MPMYQPSTGRRGGDLKFDVGGGGQVLDLETAVKDGILDGGGGLICTGGVAEKLDLKKMVEELESIDVPSVFICPISLEPMQDPVTLCTGQTYDRSNILKWISLGHCTCPTTMQELWDDSITPNKTLHQLIYSWFSQKYLVMKKRSEDVQGRALELLENLKKVKGQARIQSLKELRQVVTAHASTKKTIVENGGLELIALLGNFTSHAVGSEAIGILVNLDLNSDLRTNLLQPSKISLIVDIMNEGTTETKINCAKLIQLLMEDDDFRAEIVPSLSLLVGLLRLVRDKRQPTAVLVGLMLLKTICSHESVRSSVVSIGAIPQLIELLHTLNNECLELALCILEALSTLPEGRLALKDCPQVIPIVVKLLMRVSESCTHFALSILWAVCKLAPEECASHAVEAGLAAKLLLVIQSDCSPVLKQRSAELLKLCSLNYSATVFISKCKLTRTIQ</sequence>
<evidence type="ECO:0000259" key="6">
    <source>
        <dbReference type="PROSITE" id="PS51698"/>
    </source>
</evidence>
<evidence type="ECO:0000256" key="4">
    <source>
        <dbReference type="ARBA" id="ARBA00022786"/>
    </source>
</evidence>
<evidence type="ECO:0000256" key="2">
    <source>
        <dbReference type="ARBA" id="ARBA00004906"/>
    </source>
</evidence>
<comment type="function">
    <text evidence="5">Functions as an E3 ubiquitin ligase.</text>
</comment>
<dbReference type="InterPro" id="IPR013083">
    <property type="entry name" value="Znf_RING/FYVE/PHD"/>
</dbReference>
<dbReference type="SUPFAM" id="SSF57850">
    <property type="entry name" value="RING/U-box"/>
    <property type="match status" value="1"/>
</dbReference>
<feature type="domain" description="U-box" evidence="6">
    <location>
        <begin position="66"/>
        <end position="140"/>
    </location>
</feature>
<keyword evidence="8" id="KW-1185">Reference proteome</keyword>
<dbReference type="InterPro" id="IPR016024">
    <property type="entry name" value="ARM-type_fold"/>
</dbReference>
<dbReference type="AlphaFoldDB" id="A0AAD7LYA6"/>
<dbReference type="InterPro" id="IPR011989">
    <property type="entry name" value="ARM-like"/>
</dbReference>
<keyword evidence="4 5" id="KW-0833">Ubl conjugation pathway</keyword>
<dbReference type="GO" id="GO:0016567">
    <property type="term" value="P:protein ubiquitination"/>
    <property type="evidence" value="ECO:0007669"/>
    <property type="project" value="UniProtKB-UniRule"/>
</dbReference>
<evidence type="ECO:0000313" key="8">
    <source>
        <dbReference type="Proteomes" id="UP001163823"/>
    </source>
</evidence>
<dbReference type="PANTHER" id="PTHR22849">
    <property type="entry name" value="WDSAM1 PROTEIN"/>
    <property type="match status" value="1"/>
</dbReference>
<comment type="caution">
    <text evidence="7">The sequence shown here is derived from an EMBL/GenBank/DDBJ whole genome shotgun (WGS) entry which is preliminary data.</text>
</comment>
<organism evidence="7 8">
    <name type="scientific">Quillaja saponaria</name>
    <name type="common">Soap bark tree</name>
    <dbReference type="NCBI Taxonomy" id="32244"/>
    <lineage>
        <taxon>Eukaryota</taxon>
        <taxon>Viridiplantae</taxon>
        <taxon>Streptophyta</taxon>
        <taxon>Embryophyta</taxon>
        <taxon>Tracheophyta</taxon>
        <taxon>Spermatophyta</taxon>
        <taxon>Magnoliopsida</taxon>
        <taxon>eudicotyledons</taxon>
        <taxon>Gunneridae</taxon>
        <taxon>Pentapetalae</taxon>
        <taxon>rosids</taxon>
        <taxon>fabids</taxon>
        <taxon>Fabales</taxon>
        <taxon>Quillajaceae</taxon>
        <taxon>Quillaja</taxon>
    </lineage>
</organism>
<evidence type="ECO:0000256" key="3">
    <source>
        <dbReference type="ARBA" id="ARBA00022679"/>
    </source>
</evidence>
<dbReference type="EC" id="2.3.2.27" evidence="5"/>
<evidence type="ECO:0000256" key="1">
    <source>
        <dbReference type="ARBA" id="ARBA00000900"/>
    </source>
</evidence>
<dbReference type="Pfam" id="PF04564">
    <property type="entry name" value="U-box"/>
    <property type="match status" value="1"/>
</dbReference>
<comment type="catalytic activity">
    <reaction evidence="1 5">
        <text>S-ubiquitinyl-[E2 ubiquitin-conjugating enzyme]-L-cysteine + [acceptor protein]-L-lysine = [E2 ubiquitin-conjugating enzyme]-L-cysteine + N(6)-ubiquitinyl-[acceptor protein]-L-lysine.</text>
        <dbReference type="EC" id="2.3.2.27"/>
    </reaction>
</comment>
<name>A0AAD7LYA6_QUISA</name>
<dbReference type="InterPro" id="IPR045185">
    <property type="entry name" value="PUB22/23/24-like"/>
</dbReference>
<dbReference type="Pfam" id="PF25598">
    <property type="entry name" value="ARM_PUB"/>
    <property type="match status" value="1"/>
</dbReference>
<keyword evidence="3 5" id="KW-0808">Transferase</keyword>
<dbReference type="GO" id="GO:0061630">
    <property type="term" value="F:ubiquitin protein ligase activity"/>
    <property type="evidence" value="ECO:0007669"/>
    <property type="project" value="UniProtKB-UniRule"/>
</dbReference>
<dbReference type="EMBL" id="JARAOO010000006">
    <property type="protein sequence ID" value="KAJ7966502.1"/>
    <property type="molecule type" value="Genomic_DNA"/>
</dbReference>
<dbReference type="InterPro" id="IPR003613">
    <property type="entry name" value="Ubox_domain"/>
</dbReference>
<evidence type="ECO:0000256" key="5">
    <source>
        <dbReference type="RuleBase" id="RU369093"/>
    </source>
</evidence>
<dbReference type="SMART" id="SM00504">
    <property type="entry name" value="Ubox"/>
    <property type="match status" value="1"/>
</dbReference>
<proteinExistence type="predicted"/>
<dbReference type="InterPro" id="IPR058678">
    <property type="entry name" value="ARM_PUB"/>
</dbReference>
<gene>
    <name evidence="7" type="ORF">O6P43_015965</name>
</gene>
<dbReference type="Gene3D" id="1.25.10.10">
    <property type="entry name" value="Leucine-rich Repeat Variant"/>
    <property type="match status" value="1"/>
</dbReference>
<accession>A0AAD7LYA6</accession>
<reference evidence="7" key="1">
    <citation type="journal article" date="2023" name="Science">
        <title>Elucidation of the pathway for biosynthesis of saponin adjuvants from the soapbark tree.</title>
        <authorList>
            <person name="Reed J."/>
            <person name="Orme A."/>
            <person name="El-Demerdash A."/>
            <person name="Owen C."/>
            <person name="Martin L.B.B."/>
            <person name="Misra R.C."/>
            <person name="Kikuchi S."/>
            <person name="Rejzek M."/>
            <person name="Martin A.C."/>
            <person name="Harkess A."/>
            <person name="Leebens-Mack J."/>
            <person name="Louveau T."/>
            <person name="Stephenson M.J."/>
            <person name="Osbourn A."/>
        </authorList>
    </citation>
    <scope>NUCLEOTIDE SEQUENCE</scope>
    <source>
        <strain evidence="7">S10</strain>
    </source>
</reference>
<comment type="pathway">
    <text evidence="2 5">Protein modification; protein ubiquitination.</text>
</comment>